<dbReference type="KEGG" id="mis:MICPUN_51141"/>
<dbReference type="InterPro" id="IPR030390">
    <property type="entry name" value="MeTrfase_TrmA_AS"/>
</dbReference>
<dbReference type="PROSITE" id="PS01230">
    <property type="entry name" value="TRMA_1"/>
    <property type="match status" value="1"/>
</dbReference>
<evidence type="ECO:0000313" key="7">
    <source>
        <dbReference type="EMBL" id="ACO65009.1"/>
    </source>
</evidence>
<dbReference type="OrthoDB" id="10250660at2759"/>
<dbReference type="eggNOG" id="KOG2187">
    <property type="taxonomic scope" value="Eukaryota"/>
</dbReference>
<comment type="similarity">
    <text evidence="5">Belongs to the class I-like SAM-binding methyltransferase superfamily. RNA M5U methyltransferase family.</text>
</comment>
<dbReference type="STRING" id="296587.C1EBD1"/>
<dbReference type="InParanoid" id="C1EBD1"/>
<dbReference type="OMA" id="WNDDANG"/>
<feature type="binding site" evidence="5">
    <location>
        <position position="443"/>
    </location>
    <ligand>
        <name>S-adenosyl-L-methionine</name>
        <dbReference type="ChEBI" id="CHEBI:59789"/>
    </ligand>
</feature>
<evidence type="ECO:0000256" key="1">
    <source>
        <dbReference type="ARBA" id="ARBA00022603"/>
    </source>
</evidence>
<accession>C1EBD1</accession>
<feature type="active site" description="Nucleophile" evidence="5">
    <location>
        <position position="468"/>
    </location>
</feature>
<dbReference type="InterPro" id="IPR010280">
    <property type="entry name" value="U5_MeTrfase_fam"/>
</dbReference>
<name>C1EBD1_MICCC</name>
<dbReference type="AlphaFoldDB" id="C1EBD1"/>
<evidence type="ECO:0000256" key="3">
    <source>
        <dbReference type="ARBA" id="ARBA00022691"/>
    </source>
</evidence>
<dbReference type="GO" id="GO:0032259">
    <property type="term" value="P:methylation"/>
    <property type="evidence" value="ECO:0007669"/>
    <property type="project" value="UniProtKB-KW"/>
</dbReference>
<reference evidence="7 8" key="1">
    <citation type="journal article" date="2009" name="Science">
        <title>Green evolution and dynamic adaptations revealed by genomes of the marine picoeukaryotes Micromonas.</title>
        <authorList>
            <person name="Worden A.Z."/>
            <person name="Lee J.H."/>
            <person name="Mock T."/>
            <person name="Rouze P."/>
            <person name="Simmons M.P."/>
            <person name="Aerts A.L."/>
            <person name="Allen A.E."/>
            <person name="Cuvelier M.L."/>
            <person name="Derelle E."/>
            <person name="Everett M.V."/>
            <person name="Foulon E."/>
            <person name="Grimwood J."/>
            <person name="Gundlach H."/>
            <person name="Henrissat B."/>
            <person name="Napoli C."/>
            <person name="McDonald S.M."/>
            <person name="Parker M.S."/>
            <person name="Rombauts S."/>
            <person name="Salamov A."/>
            <person name="Von Dassow P."/>
            <person name="Badger J.H."/>
            <person name="Coutinho P.M."/>
            <person name="Demir E."/>
            <person name="Dubchak I."/>
            <person name="Gentemann C."/>
            <person name="Eikrem W."/>
            <person name="Gready J.E."/>
            <person name="John U."/>
            <person name="Lanier W."/>
            <person name="Lindquist E.A."/>
            <person name="Lucas S."/>
            <person name="Mayer K.F."/>
            <person name="Moreau H."/>
            <person name="Not F."/>
            <person name="Otillar R."/>
            <person name="Panaud O."/>
            <person name="Pangilinan J."/>
            <person name="Paulsen I."/>
            <person name="Piegu B."/>
            <person name="Poliakov A."/>
            <person name="Robbens S."/>
            <person name="Schmutz J."/>
            <person name="Toulza E."/>
            <person name="Wyss T."/>
            <person name="Zelensky A."/>
            <person name="Zhou K."/>
            <person name="Armbrust E.V."/>
            <person name="Bhattacharya D."/>
            <person name="Goodenough U.W."/>
            <person name="Van de Peer Y."/>
            <person name="Grigoriev I.V."/>
        </authorList>
    </citation>
    <scope>NUCLEOTIDE SEQUENCE [LARGE SCALE GENOMIC DNA]</scope>
    <source>
        <strain evidence="8">RCC299 / NOUM17</strain>
    </source>
</reference>
<evidence type="ECO:0000256" key="2">
    <source>
        <dbReference type="ARBA" id="ARBA00022679"/>
    </source>
</evidence>
<dbReference type="InterPro" id="IPR029063">
    <property type="entry name" value="SAM-dependent_MTases_sf"/>
</dbReference>
<dbReference type="GO" id="GO:0019843">
    <property type="term" value="F:rRNA binding"/>
    <property type="evidence" value="ECO:0007669"/>
    <property type="project" value="TreeGrafter"/>
</dbReference>
<proteinExistence type="inferred from homology"/>
<evidence type="ECO:0000313" key="8">
    <source>
        <dbReference type="Proteomes" id="UP000002009"/>
    </source>
</evidence>
<keyword evidence="1 5" id="KW-0489">Methyltransferase</keyword>
<feature type="binding site" evidence="5">
    <location>
        <position position="378"/>
    </location>
    <ligand>
        <name>S-adenosyl-L-methionine</name>
        <dbReference type="ChEBI" id="CHEBI:59789"/>
    </ligand>
</feature>
<dbReference type="Proteomes" id="UP000002009">
    <property type="component" value="Chromosome 7"/>
</dbReference>
<keyword evidence="8" id="KW-1185">Reference proteome</keyword>
<dbReference type="Gene3D" id="3.40.50.150">
    <property type="entry name" value="Vaccinia Virus protein VP39"/>
    <property type="match status" value="1"/>
</dbReference>
<dbReference type="GO" id="GO:0005829">
    <property type="term" value="C:cytosol"/>
    <property type="evidence" value="ECO:0007669"/>
    <property type="project" value="TreeGrafter"/>
</dbReference>
<organism evidence="7 8">
    <name type="scientific">Micromonas commoda (strain RCC299 / NOUM17 / CCMP2709)</name>
    <name type="common">Picoplanktonic green alga</name>
    <dbReference type="NCBI Taxonomy" id="296587"/>
    <lineage>
        <taxon>Eukaryota</taxon>
        <taxon>Viridiplantae</taxon>
        <taxon>Chlorophyta</taxon>
        <taxon>Mamiellophyceae</taxon>
        <taxon>Mamiellales</taxon>
        <taxon>Mamiellaceae</taxon>
        <taxon>Micromonas</taxon>
    </lineage>
</organism>
<dbReference type="Pfam" id="PF05958">
    <property type="entry name" value="tRNA_U5-meth_tr"/>
    <property type="match status" value="2"/>
</dbReference>
<dbReference type="PANTHER" id="PTHR47790">
    <property type="entry name" value="TRNA/TMRNA (URACIL-C(5))-METHYLTRANSFERASE"/>
    <property type="match status" value="1"/>
</dbReference>
<dbReference type="GeneID" id="8245042"/>
<dbReference type="GO" id="GO:0008033">
    <property type="term" value="P:tRNA processing"/>
    <property type="evidence" value="ECO:0007669"/>
    <property type="project" value="UniProtKB-KW"/>
</dbReference>
<dbReference type="RefSeq" id="XP_002503751.1">
    <property type="nucleotide sequence ID" value="XM_002503705.1"/>
</dbReference>
<gene>
    <name evidence="7" type="ORF">MICPUN_51141</name>
</gene>
<sequence length="512" mass="54571">MSTAGSVIGVGISFLSRGIRATRRPTRVAPCPRPSLTRFRCSSRRPLTVASATSAPSSDTSTNDAYLELLADKTKRVRELFHGGGFIPARGVEVYASPKTRGYRSRCRFAIARDDGGRLRYALFENGEVVMLGDDDADEDGDTDVFPWASEPIARVMPVLLELLNDADGSPNARALTTGLSAVGFLASRGGEVVVTLWNRMTDNAGDTNTAGDANTAIGDAEWNDDANGLLSSLRSVGVTGVVTRRRRKTLVASNGVNHVWEPMTVPGDIPGDIEIIAAVPGDIPGDVGTGTTRSQSRHLRYKQVEGAFSNPNGDVAEVTARWLHDACEDILLARNKKGLGLGSTPLSTLPWLLELYCGNGNHAVSLSPRFGRVTAVEIEPRLVAAANENFAVNGVANATVTALPAEVFARARTGTGSRGLLDGDDVDQLLADAWRDGTVLVDPPRAGLDEDTLALVAGFGSVLYVACDCASLARDLKSTLGKTHEVRRMALFDHFPGSRFCEVVVWLEAKA</sequence>
<dbReference type="InterPro" id="IPR011869">
    <property type="entry name" value="TrmA_MeTrfase"/>
</dbReference>
<evidence type="ECO:0000256" key="4">
    <source>
        <dbReference type="ARBA" id="ARBA00022694"/>
    </source>
</evidence>
<dbReference type="GO" id="GO:0000049">
    <property type="term" value="F:tRNA binding"/>
    <property type="evidence" value="ECO:0007669"/>
    <property type="project" value="TreeGrafter"/>
</dbReference>
<dbReference type="Gene3D" id="2.40.50.1070">
    <property type="match status" value="1"/>
</dbReference>
<dbReference type="GO" id="GO:0030697">
    <property type="term" value="F:tRNA (uracil(54)-C5)-methyltransferase activity, S-adenosyl methionine-dependent"/>
    <property type="evidence" value="ECO:0007669"/>
    <property type="project" value="InterPro"/>
</dbReference>
<dbReference type="PROSITE" id="PS51687">
    <property type="entry name" value="SAM_MT_RNA_M5U"/>
    <property type="match status" value="1"/>
</dbReference>
<feature type="binding site" evidence="5">
    <location>
        <position position="357"/>
    </location>
    <ligand>
        <name>S-adenosyl-L-methionine</name>
        <dbReference type="ChEBI" id="CHEBI:59789"/>
    </ligand>
</feature>
<dbReference type="SUPFAM" id="SSF53335">
    <property type="entry name" value="S-adenosyl-L-methionine-dependent methyltransferases"/>
    <property type="match status" value="1"/>
</dbReference>
<dbReference type="EMBL" id="CP001328">
    <property type="protein sequence ID" value="ACO65009.1"/>
    <property type="molecule type" value="Genomic_DNA"/>
</dbReference>
<feature type="active site" evidence="6">
    <location>
        <position position="468"/>
    </location>
</feature>
<protein>
    <submittedName>
        <fullName evidence="7">Uncharacterized protein</fullName>
    </submittedName>
</protein>
<comment type="caution">
    <text evidence="5">Lacks conserved residue(s) required for the propagation of feature annotation.</text>
</comment>
<keyword evidence="3 5" id="KW-0949">S-adenosyl-L-methionine</keyword>
<keyword evidence="2 5" id="KW-0808">Transferase</keyword>
<keyword evidence="4" id="KW-0819">tRNA processing</keyword>
<evidence type="ECO:0000256" key="6">
    <source>
        <dbReference type="PROSITE-ProRule" id="PRU10015"/>
    </source>
</evidence>
<dbReference type="PANTHER" id="PTHR47790:SF2">
    <property type="entry name" value="TRNA_TMRNA (URACIL-C(5))-METHYLTRANSFERASE"/>
    <property type="match status" value="1"/>
</dbReference>
<evidence type="ECO:0000256" key="5">
    <source>
        <dbReference type="PROSITE-ProRule" id="PRU01024"/>
    </source>
</evidence>